<dbReference type="AlphaFoldDB" id="W1WDS3"/>
<feature type="non-terminal residue" evidence="1">
    <location>
        <position position="50"/>
    </location>
</feature>
<organism evidence="1">
    <name type="scientific">human gut metagenome</name>
    <dbReference type="NCBI Taxonomy" id="408170"/>
    <lineage>
        <taxon>unclassified sequences</taxon>
        <taxon>metagenomes</taxon>
        <taxon>organismal metagenomes</taxon>
    </lineage>
</organism>
<dbReference type="EMBL" id="AZMM01018907">
    <property type="protein sequence ID" value="ETJ16081.1"/>
    <property type="molecule type" value="Genomic_DNA"/>
</dbReference>
<gene>
    <name evidence="1" type="ORF">Q604_UNBc4C00126G0001</name>
</gene>
<protein>
    <submittedName>
        <fullName evidence="1">Uncharacterized protein</fullName>
    </submittedName>
</protein>
<reference evidence="1" key="1">
    <citation type="submission" date="2013-12" db="EMBL/GenBank/DDBJ databases">
        <title>A Varibaculum cambriense genome reconstructed from a premature infant gut community with otherwise low bacterial novelty that shifts toward anaerobic metabolism during the third week of life.</title>
        <authorList>
            <person name="Brown C.T."/>
            <person name="Sharon I."/>
            <person name="Thomas B.C."/>
            <person name="Castelle C.J."/>
            <person name="Morowitz M.J."/>
            <person name="Banfield J.F."/>
        </authorList>
    </citation>
    <scope>NUCLEOTIDE SEQUENCE</scope>
</reference>
<sequence>MLARVQPLSAHQGILQVLWLNKQVLKDYLLVMHKYLISMLALLSTLAMLK</sequence>
<comment type="caution">
    <text evidence="1">The sequence shown here is derived from an EMBL/GenBank/DDBJ whole genome shotgun (WGS) entry which is preliminary data.</text>
</comment>
<evidence type="ECO:0000313" key="1">
    <source>
        <dbReference type="EMBL" id="ETJ16081.1"/>
    </source>
</evidence>
<name>W1WDS3_9ZZZZ</name>
<proteinExistence type="predicted"/>
<accession>W1WDS3</accession>